<reference evidence="2 3" key="1">
    <citation type="journal article" date="2018" name="MBio">
        <title>Comparative Genomics Reveals the Core Gene Toolbox for the Fungus-Insect Symbiosis.</title>
        <authorList>
            <person name="Wang Y."/>
            <person name="Stata M."/>
            <person name="Wang W."/>
            <person name="Stajich J.E."/>
            <person name="White M.M."/>
            <person name="Moncalvo J.M."/>
        </authorList>
    </citation>
    <scope>NUCLEOTIDE SEQUENCE [LARGE SCALE GENOMIC DNA]</scope>
    <source>
        <strain evidence="2 3">SWE-8-4</strain>
    </source>
</reference>
<dbReference type="EMBL" id="MBFR01000051">
    <property type="protein sequence ID" value="PVU95613.1"/>
    <property type="molecule type" value="Genomic_DNA"/>
</dbReference>
<organism evidence="2 3">
    <name type="scientific">Smittium simulii</name>
    <dbReference type="NCBI Taxonomy" id="133385"/>
    <lineage>
        <taxon>Eukaryota</taxon>
        <taxon>Fungi</taxon>
        <taxon>Fungi incertae sedis</taxon>
        <taxon>Zoopagomycota</taxon>
        <taxon>Kickxellomycotina</taxon>
        <taxon>Harpellomycetes</taxon>
        <taxon>Harpellales</taxon>
        <taxon>Legeriomycetaceae</taxon>
        <taxon>Smittium</taxon>
    </lineage>
</organism>
<sequence length="235" mass="24872">MDSAPIQTSDSQNNQSFCKDFGEYFTDGFRCDLTGAFVSSDENNQGKHSNSEIITNNNLSPGNAIPEKDINFKDVIEEYGEPHFGGGDDDIAQAELGDTPAPFNGFNDGIDHPAPPNSPVDFENVAPDFEASFPQDGANLAGSLDINFKDVIEEYGEPHFGGGDDDIAQAELGDTPAPFNGFNDGIDHPAPPNSPVDFENVAPDFEASFPQEGANLAGSLSTAEEVLAIAGSIIP</sequence>
<dbReference type="AlphaFoldDB" id="A0A2T9YTE4"/>
<comment type="caution">
    <text evidence="2">The sequence shown here is derived from an EMBL/GenBank/DDBJ whole genome shotgun (WGS) entry which is preliminary data.</text>
</comment>
<dbReference type="Proteomes" id="UP000245383">
    <property type="component" value="Unassembled WGS sequence"/>
</dbReference>
<feature type="compositionally biased region" description="Polar residues" evidence="1">
    <location>
        <begin position="41"/>
        <end position="61"/>
    </location>
</feature>
<feature type="region of interest" description="Disordered" evidence="1">
    <location>
        <begin position="180"/>
        <end position="201"/>
    </location>
</feature>
<evidence type="ECO:0000313" key="3">
    <source>
        <dbReference type="Proteomes" id="UP000245383"/>
    </source>
</evidence>
<keyword evidence="3" id="KW-1185">Reference proteome</keyword>
<evidence type="ECO:0000313" key="2">
    <source>
        <dbReference type="EMBL" id="PVU95613.1"/>
    </source>
</evidence>
<protein>
    <submittedName>
        <fullName evidence="2">Uncharacterized protein</fullName>
    </submittedName>
</protein>
<name>A0A2T9YTE4_9FUNG</name>
<proteinExistence type="predicted"/>
<feature type="region of interest" description="Disordered" evidence="1">
    <location>
        <begin position="41"/>
        <end position="62"/>
    </location>
</feature>
<gene>
    <name evidence="2" type="ORF">BB561_001701</name>
</gene>
<accession>A0A2T9YTE4</accession>
<evidence type="ECO:0000256" key="1">
    <source>
        <dbReference type="SAM" id="MobiDB-lite"/>
    </source>
</evidence>